<dbReference type="PANTHER" id="PTHR36570">
    <property type="entry name" value="DISULFIDE BOND FORMATION PROTEIN B"/>
    <property type="match status" value="1"/>
</dbReference>
<dbReference type="NCBIfam" id="NF002485">
    <property type="entry name" value="PRK01749.1"/>
    <property type="match status" value="1"/>
</dbReference>
<comment type="function">
    <text evidence="14">Required for disulfide bond formation in some periplasmic proteins. Acts by oxidizing the DsbA protein.</text>
</comment>
<evidence type="ECO:0000256" key="13">
    <source>
        <dbReference type="ARBA" id="ARBA00023284"/>
    </source>
</evidence>
<evidence type="ECO:0000256" key="10">
    <source>
        <dbReference type="ARBA" id="ARBA00023136"/>
    </source>
</evidence>
<evidence type="ECO:0000313" key="16">
    <source>
        <dbReference type="EMBL" id="RLV61262.1"/>
    </source>
</evidence>
<keyword evidence="10 14" id="KW-0472">Membrane</keyword>
<evidence type="ECO:0000256" key="12">
    <source>
        <dbReference type="ARBA" id="ARBA00023186"/>
    </source>
</evidence>
<feature type="topological domain" description="Cytoplasmic" evidence="14">
    <location>
        <begin position="1"/>
        <end position="17"/>
    </location>
</feature>
<feature type="topological domain" description="Periplasmic" evidence="14">
    <location>
        <begin position="94"/>
        <end position="148"/>
    </location>
</feature>
<evidence type="ECO:0000256" key="11">
    <source>
        <dbReference type="ARBA" id="ARBA00023157"/>
    </source>
</evidence>
<comment type="similarity">
    <text evidence="2 14">Belongs to the DsbB family.</text>
</comment>
<feature type="transmembrane region" description="Helical" evidence="15">
    <location>
        <begin position="139"/>
        <end position="165"/>
    </location>
</feature>
<keyword evidence="8 14" id="KW-1133">Transmembrane helix</keyword>
<dbReference type="InterPro" id="IPR050183">
    <property type="entry name" value="DsbB"/>
</dbReference>
<dbReference type="GO" id="GO:0005886">
    <property type="term" value="C:plasma membrane"/>
    <property type="evidence" value="ECO:0007669"/>
    <property type="project" value="UniProtKB-SubCell"/>
</dbReference>
<dbReference type="HAMAP" id="MF_00286">
    <property type="entry name" value="DsbB"/>
    <property type="match status" value="1"/>
</dbReference>
<keyword evidence="4 14" id="KW-1003">Cell membrane</keyword>
<feature type="topological domain" description="Cytoplasmic" evidence="14">
    <location>
        <begin position="168"/>
        <end position="180"/>
    </location>
</feature>
<name>A0A3L8Q3I3_9GAMM</name>
<reference evidence="16 17" key="1">
    <citation type="submission" date="2018-09" db="EMBL/GenBank/DDBJ databases">
        <title>Phylogeny of the Shewanellaceae, and recommendation for two new genera, Pseudoshewanella and Parashewanella.</title>
        <authorList>
            <person name="Wang G."/>
        </authorList>
    </citation>
    <scope>NUCLEOTIDE SEQUENCE [LARGE SCALE GENOMIC DNA]</scope>
    <source>
        <strain evidence="16 17">C51</strain>
    </source>
</reference>
<feature type="topological domain" description="Periplasmic" evidence="14">
    <location>
        <begin position="35"/>
        <end position="52"/>
    </location>
</feature>
<comment type="caution">
    <text evidence="16">The sequence shown here is derived from an EMBL/GenBank/DDBJ whole genome shotgun (WGS) entry which is preliminary data.</text>
</comment>
<comment type="caution">
    <text evidence="14">Lacks conserved residue(s) required for the propagation of feature annotation.</text>
</comment>
<keyword evidence="12 14" id="KW-0143">Chaperone</keyword>
<feature type="transmembrane region" description="Helical" evidence="15">
    <location>
        <begin position="16"/>
        <end position="36"/>
    </location>
</feature>
<evidence type="ECO:0000256" key="3">
    <source>
        <dbReference type="ARBA" id="ARBA00022448"/>
    </source>
</evidence>
<gene>
    <name evidence="14 16" type="primary">dsbB</name>
    <name evidence="16" type="ORF">D5018_03110</name>
</gene>
<evidence type="ECO:0000256" key="8">
    <source>
        <dbReference type="ARBA" id="ARBA00022989"/>
    </source>
</evidence>
<evidence type="ECO:0000256" key="7">
    <source>
        <dbReference type="ARBA" id="ARBA00022982"/>
    </source>
</evidence>
<protein>
    <recommendedName>
        <fullName evidence="14">Disulfide bond formation protein B</fullName>
    </recommendedName>
    <alternativeName>
        <fullName evidence="14">Disulfide oxidoreductase</fullName>
    </alternativeName>
</protein>
<feature type="transmembrane region" description="Helical" evidence="15">
    <location>
        <begin position="48"/>
        <end position="65"/>
    </location>
</feature>
<dbReference type="SUPFAM" id="SSF158442">
    <property type="entry name" value="DsbB-like"/>
    <property type="match status" value="1"/>
</dbReference>
<evidence type="ECO:0000256" key="6">
    <source>
        <dbReference type="ARBA" id="ARBA00022692"/>
    </source>
</evidence>
<proteinExistence type="inferred from homology"/>
<comment type="subcellular location">
    <subcellularLocation>
        <location evidence="1">Cell inner membrane</location>
        <topology evidence="1">Multi-pass membrane protein</topology>
    </subcellularLocation>
    <subcellularLocation>
        <location evidence="14">Cell membrane</location>
        <topology evidence="14">Multi-pass membrane protein</topology>
    </subcellularLocation>
</comment>
<evidence type="ECO:0000256" key="15">
    <source>
        <dbReference type="SAM" id="Phobius"/>
    </source>
</evidence>
<dbReference type="InterPro" id="IPR023380">
    <property type="entry name" value="DsbB-like_sf"/>
</dbReference>
<dbReference type="PANTHER" id="PTHR36570:SF2">
    <property type="entry name" value="DISULFIDE BOND FORMATION PROTEIN B"/>
    <property type="match status" value="1"/>
</dbReference>
<evidence type="ECO:0000256" key="14">
    <source>
        <dbReference type="HAMAP-Rule" id="MF_00286"/>
    </source>
</evidence>
<organism evidence="16 17">
    <name type="scientific">Parashewanella curva</name>
    <dbReference type="NCBI Taxonomy" id="2338552"/>
    <lineage>
        <taxon>Bacteria</taxon>
        <taxon>Pseudomonadati</taxon>
        <taxon>Pseudomonadota</taxon>
        <taxon>Gammaproteobacteria</taxon>
        <taxon>Alteromonadales</taxon>
        <taxon>Shewanellaceae</taxon>
        <taxon>Parashewanella</taxon>
    </lineage>
</organism>
<evidence type="ECO:0000256" key="2">
    <source>
        <dbReference type="ARBA" id="ARBA00008823"/>
    </source>
</evidence>
<keyword evidence="13 14" id="KW-0676">Redox-active center</keyword>
<feature type="disulfide bond" description="Redox-active" evidence="14">
    <location>
        <begin position="44"/>
        <end position="47"/>
    </location>
</feature>
<keyword evidence="9 14" id="KW-0560">Oxidoreductase</keyword>
<dbReference type="GO" id="GO:0009055">
    <property type="term" value="F:electron transfer activity"/>
    <property type="evidence" value="ECO:0007669"/>
    <property type="project" value="UniProtKB-UniRule"/>
</dbReference>
<feature type="transmembrane region" description="Helical" evidence="15">
    <location>
        <begin position="72"/>
        <end position="93"/>
    </location>
</feature>
<evidence type="ECO:0000256" key="4">
    <source>
        <dbReference type="ARBA" id="ARBA00022475"/>
    </source>
</evidence>
<dbReference type="Pfam" id="PF02600">
    <property type="entry name" value="DsbB"/>
    <property type="match status" value="1"/>
</dbReference>
<dbReference type="Proteomes" id="UP000281474">
    <property type="component" value="Unassembled WGS sequence"/>
</dbReference>
<accession>A0A3L8Q3I3</accession>
<evidence type="ECO:0000256" key="9">
    <source>
        <dbReference type="ARBA" id="ARBA00023002"/>
    </source>
</evidence>
<keyword evidence="17" id="KW-1185">Reference proteome</keyword>
<dbReference type="GO" id="GO:0015035">
    <property type="term" value="F:protein-disulfide reductase activity"/>
    <property type="evidence" value="ECO:0007669"/>
    <property type="project" value="UniProtKB-UniRule"/>
</dbReference>
<evidence type="ECO:0000256" key="1">
    <source>
        <dbReference type="ARBA" id="ARBA00004429"/>
    </source>
</evidence>
<evidence type="ECO:0000256" key="5">
    <source>
        <dbReference type="ARBA" id="ARBA00022519"/>
    </source>
</evidence>
<keyword evidence="7 14" id="KW-0249">Electron transport</keyword>
<keyword evidence="11 14" id="KW-1015">Disulfide bond</keyword>
<dbReference type="EMBL" id="QZEI01000005">
    <property type="protein sequence ID" value="RLV61262.1"/>
    <property type="molecule type" value="Genomic_DNA"/>
</dbReference>
<evidence type="ECO:0000313" key="17">
    <source>
        <dbReference type="Proteomes" id="UP000281474"/>
    </source>
</evidence>
<keyword evidence="3 14" id="KW-0813">Transport</keyword>
<dbReference type="GO" id="GO:0006457">
    <property type="term" value="P:protein folding"/>
    <property type="evidence" value="ECO:0007669"/>
    <property type="project" value="InterPro"/>
</dbReference>
<dbReference type="AlphaFoldDB" id="A0A3L8Q3I3"/>
<dbReference type="OrthoDB" id="3711263at2"/>
<dbReference type="Gene3D" id="1.20.1550.10">
    <property type="entry name" value="DsbB-like"/>
    <property type="match status" value="1"/>
</dbReference>
<dbReference type="InterPro" id="IPR003752">
    <property type="entry name" value="DiS_bond_form_DsbB/BdbC"/>
</dbReference>
<feature type="disulfide bond" description="Redox-active" evidence="14">
    <location>
        <begin position="108"/>
        <end position="134"/>
    </location>
</feature>
<sequence length="180" mass="20195">MELSVKHLVQFTQQRLSWGLLTLSALALEGCALYFQYVMKLDPCVMCIYQRLAILGIALGGIIGLSNPQSRLLRCLGIVVWGVSASWGLKIAIELVQIQVENNPFSTCSFLPDFPSWMPLHEWLPSVFMPTGMCGESQWMFMGVTMAEWMIVVFAIYLAAFALFFQPSLSKTIKKGLSFK</sequence>
<dbReference type="InterPro" id="IPR022920">
    <property type="entry name" value="Disulphide_bond_form_DsbB"/>
</dbReference>
<keyword evidence="6 14" id="KW-0812">Transmembrane</keyword>
<keyword evidence="5" id="KW-0997">Cell inner membrane</keyword>